<feature type="signal peptide" evidence="1">
    <location>
        <begin position="1"/>
        <end position="18"/>
    </location>
</feature>
<reference evidence="2" key="1">
    <citation type="submission" date="2021-06" db="EMBL/GenBank/DDBJ databases">
        <authorList>
            <person name="Hodson N. C."/>
            <person name="Mongue J. A."/>
            <person name="Jaron S. K."/>
        </authorList>
    </citation>
    <scope>NUCLEOTIDE SEQUENCE</scope>
</reference>
<accession>A0A8J2LQ21</accession>
<evidence type="ECO:0000256" key="1">
    <source>
        <dbReference type="SAM" id="SignalP"/>
    </source>
</evidence>
<comment type="caution">
    <text evidence="2">The sequence shown here is derived from an EMBL/GenBank/DDBJ whole genome shotgun (WGS) entry which is preliminary data.</text>
</comment>
<dbReference type="InterPro" id="IPR020234">
    <property type="entry name" value="Mite_allergen_group-7"/>
</dbReference>
<keyword evidence="1" id="KW-0732">Signal</keyword>
<dbReference type="Pfam" id="PF16984">
    <property type="entry name" value="Grp7_allergen"/>
    <property type="match status" value="1"/>
</dbReference>
<dbReference type="AlphaFoldDB" id="A0A8J2LQ21"/>
<keyword evidence="3" id="KW-1185">Reference proteome</keyword>
<organism evidence="2 3">
    <name type="scientific">Allacma fusca</name>
    <dbReference type="NCBI Taxonomy" id="39272"/>
    <lineage>
        <taxon>Eukaryota</taxon>
        <taxon>Metazoa</taxon>
        <taxon>Ecdysozoa</taxon>
        <taxon>Arthropoda</taxon>
        <taxon>Hexapoda</taxon>
        <taxon>Collembola</taxon>
        <taxon>Symphypleona</taxon>
        <taxon>Sminthuridae</taxon>
        <taxon>Allacma</taxon>
    </lineage>
</organism>
<dbReference type="Proteomes" id="UP000708208">
    <property type="component" value="Unassembled WGS sequence"/>
</dbReference>
<dbReference type="EMBL" id="CAJVCH010571125">
    <property type="protein sequence ID" value="CAG7836694.1"/>
    <property type="molecule type" value="Genomic_DNA"/>
</dbReference>
<gene>
    <name evidence="2" type="ORF">AFUS01_LOCUS45912</name>
</gene>
<protein>
    <submittedName>
        <fullName evidence="2">Uncharacterized protein</fullName>
    </submittedName>
</protein>
<sequence>MFVKIIASVILVLGASQASIIPRNDKLTQDLQNQAVSGIGPRSDDVNAFLDEIFANLRYQMRQSGLTVINLPPVGFNFSETVMGVVYYGEASISNGELKGIDTIHRTGDSDLVVEDNGDIVITVDGGINDGTIGAALKVSFMGKDTVATVSGTLKDVRVRLVVRARISLDGVKLVLEELDIIHIGTISVSVRGLGLLDFLIKPVVQIVANLVKDTLASSLGGIIKDLLNSILQSLAPRFPIDEIIKGAHQASPYAKNIIPRALPKFL</sequence>
<name>A0A8J2LQ21_9HEXA</name>
<dbReference type="OrthoDB" id="6419576at2759"/>
<evidence type="ECO:0000313" key="3">
    <source>
        <dbReference type="Proteomes" id="UP000708208"/>
    </source>
</evidence>
<evidence type="ECO:0000313" key="2">
    <source>
        <dbReference type="EMBL" id="CAG7836694.1"/>
    </source>
</evidence>
<feature type="chain" id="PRO_5035307043" evidence="1">
    <location>
        <begin position="19"/>
        <end position="267"/>
    </location>
</feature>
<proteinExistence type="predicted"/>